<keyword evidence="2" id="KW-0472">Membrane</keyword>
<protein>
    <submittedName>
        <fullName evidence="3">Uncharacterized protein</fullName>
    </submittedName>
</protein>
<evidence type="ECO:0000313" key="4">
    <source>
        <dbReference type="Proteomes" id="UP000034081"/>
    </source>
</evidence>
<feature type="region of interest" description="Disordered" evidence="1">
    <location>
        <begin position="1"/>
        <end position="62"/>
    </location>
</feature>
<proteinExistence type="predicted"/>
<reference evidence="3 4" key="1">
    <citation type="journal article" date="2015" name="Nature">
        <title>rRNA introns, odd ribosomes, and small enigmatic genomes across a large radiation of phyla.</title>
        <authorList>
            <person name="Brown C.T."/>
            <person name="Hug L.A."/>
            <person name="Thomas B.C."/>
            <person name="Sharon I."/>
            <person name="Castelle C.J."/>
            <person name="Singh A."/>
            <person name="Wilkins M.J."/>
            <person name="Williams K.H."/>
            <person name="Banfield J.F."/>
        </authorList>
    </citation>
    <scope>NUCLEOTIDE SEQUENCE [LARGE SCALE GENOMIC DNA]</scope>
</reference>
<name>A0A0G0P534_9BACT</name>
<dbReference type="EMBL" id="LBVL01000018">
    <property type="protein sequence ID" value="KKQ84431.1"/>
    <property type="molecule type" value="Genomic_DNA"/>
</dbReference>
<keyword evidence="2" id="KW-0812">Transmembrane</keyword>
<sequence length="270" mass="30266">MEENQNRVGLDQNPQIPGSVQPVTEVPVQQPVTDTSQSPVEPQPLSEPEVPRTGVPTSPSSKGSNKILLIGLLFVITAAIVGGGYLYLQNQKLKGASSQLTPTPIIELPTPSPTTGWMMYADDSEKYSFSYPEAWRLHQGNPNQLYSYRAEESSNGHFDPERDKDKIKIEIYTSTNPPSSLEEYVKEEDEEASELRGVEVKREYKEVLIDNQRALKTQTDSSFSVGFNTILLVYVQNPLTKRVHTFAAAPRYDINKEIIDQILSTFQFTK</sequence>
<accession>A0A0G0P534</accession>
<dbReference type="AlphaFoldDB" id="A0A0G0P534"/>
<evidence type="ECO:0000256" key="2">
    <source>
        <dbReference type="SAM" id="Phobius"/>
    </source>
</evidence>
<keyword evidence="2" id="KW-1133">Transmembrane helix</keyword>
<feature type="compositionally biased region" description="Low complexity" evidence="1">
    <location>
        <begin position="20"/>
        <end position="35"/>
    </location>
</feature>
<dbReference type="STRING" id="1618570.UT08_C0018G0037"/>
<evidence type="ECO:0000256" key="1">
    <source>
        <dbReference type="SAM" id="MobiDB-lite"/>
    </source>
</evidence>
<organism evidence="3 4">
    <name type="scientific">Candidatus Woesebacteria bacterium GW2011_GWB1_38_8</name>
    <dbReference type="NCBI Taxonomy" id="1618570"/>
    <lineage>
        <taxon>Bacteria</taxon>
        <taxon>Candidatus Woeseibacteriota</taxon>
    </lineage>
</organism>
<dbReference type="Proteomes" id="UP000034081">
    <property type="component" value="Unassembled WGS sequence"/>
</dbReference>
<gene>
    <name evidence="3" type="ORF">UT08_C0018G0037</name>
</gene>
<feature type="transmembrane region" description="Helical" evidence="2">
    <location>
        <begin position="67"/>
        <end position="88"/>
    </location>
</feature>
<evidence type="ECO:0000313" key="3">
    <source>
        <dbReference type="EMBL" id="KKQ84431.1"/>
    </source>
</evidence>
<comment type="caution">
    <text evidence="3">The sequence shown here is derived from an EMBL/GenBank/DDBJ whole genome shotgun (WGS) entry which is preliminary data.</text>
</comment>